<keyword evidence="2" id="KW-1185">Reference proteome</keyword>
<sequence>MTIYEITVKTRFVYTPGMPGITTIKHEESLASDGASGKHLRVTAFTSHFPRVSLPLAPSRAPAVLTQTIDQKILTQTIDQKILTQTIDQKIVDAIDFGNRKL</sequence>
<dbReference type="AlphaFoldDB" id="A0AAE0YRU2"/>
<gene>
    <name evidence="1" type="ORF">RRG08_053184</name>
</gene>
<protein>
    <submittedName>
        <fullName evidence="1">Uncharacterized protein</fullName>
    </submittedName>
</protein>
<reference evidence="1" key="1">
    <citation type="journal article" date="2023" name="G3 (Bethesda)">
        <title>A reference genome for the long-term kleptoplast-retaining sea slug Elysia crispata morphotype clarki.</title>
        <authorList>
            <person name="Eastman K.E."/>
            <person name="Pendleton A.L."/>
            <person name="Shaikh M.A."/>
            <person name="Suttiyut T."/>
            <person name="Ogas R."/>
            <person name="Tomko P."/>
            <person name="Gavelis G."/>
            <person name="Widhalm J.R."/>
            <person name="Wisecaver J.H."/>
        </authorList>
    </citation>
    <scope>NUCLEOTIDE SEQUENCE</scope>
    <source>
        <strain evidence="1">ECLA1</strain>
    </source>
</reference>
<dbReference type="EMBL" id="JAWDGP010005645">
    <property type="protein sequence ID" value="KAK3754714.1"/>
    <property type="molecule type" value="Genomic_DNA"/>
</dbReference>
<proteinExistence type="predicted"/>
<dbReference type="Proteomes" id="UP001283361">
    <property type="component" value="Unassembled WGS sequence"/>
</dbReference>
<organism evidence="1 2">
    <name type="scientific">Elysia crispata</name>
    <name type="common">lettuce slug</name>
    <dbReference type="NCBI Taxonomy" id="231223"/>
    <lineage>
        <taxon>Eukaryota</taxon>
        <taxon>Metazoa</taxon>
        <taxon>Spiralia</taxon>
        <taxon>Lophotrochozoa</taxon>
        <taxon>Mollusca</taxon>
        <taxon>Gastropoda</taxon>
        <taxon>Heterobranchia</taxon>
        <taxon>Euthyneura</taxon>
        <taxon>Panpulmonata</taxon>
        <taxon>Sacoglossa</taxon>
        <taxon>Placobranchoidea</taxon>
        <taxon>Plakobranchidae</taxon>
        <taxon>Elysia</taxon>
    </lineage>
</organism>
<evidence type="ECO:0000313" key="1">
    <source>
        <dbReference type="EMBL" id="KAK3754714.1"/>
    </source>
</evidence>
<accession>A0AAE0YRU2</accession>
<comment type="caution">
    <text evidence="1">The sequence shown here is derived from an EMBL/GenBank/DDBJ whole genome shotgun (WGS) entry which is preliminary data.</text>
</comment>
<name>A0AAE0YRU2_9GAST</name>
<evidence type="ECO:0000313" key="2">
    <source>
        <dbReference type="Proteomes" id="UP001283361"/>
    </source>
</evidence>